<gene>
    <name evidence="1" type="ORF">VFH_II222160</name>
</gene>
<proteinExistence type="predicted"/>
<dbReference type="Proteomes" id="UP001157006">
    <property type="component" value="Chromosome 2"/>
</dbReference>
<organism evidence="1 2">
    <name type="scientific">Vicia faba</name>
    <name type="common">Broad bean</name>
    <name type="synonym">Faba vulgaris</name>
    <dbReference type="NCBI Taxonomy" id="3906"/>
    <lineage>
        <taxon>Eukaryota</taxon>
        <taxon>Viridiplantae</taxon>
        <taxon>Streptophyta</taxon>
        <taxon>Embryophyta</taxon>
        <taxon>Tracheophyta</taxon>
        <taxon>Spermatophyta</taxon>
        <taxon>Magnoliopsida</taxon>
        <taxon>eudicotyledons</taxon>
        <taxon>Gunneridae</taxon>
        <taxon>Pentapetalae</taxon>
        <taxon>rosids</taxon>
        <taxon>fabids</taxon>
        <taxon>Fabales</taxon>
        <taxon>Fabaceae</taxon>
        <taxon>Papilionoideae</taxon>
        <taxon>50 kb inversion clade</taxon>
        <taxon>NPAAA clade</taxon>
        <taxon>Hologalegina</taxon>
        <taxon>IRL clade</taxon>
        <taxon>Fabeae</taxon>
        <taxon>Vicia</taxon>
    </lineage>
</organism>
<sequence>MSSSPPALDVVLDPPNVLASSPVASSSSACCSSSPSFSWSAASGGNLGARCMACKHQANDVKQALFRRQPDSVWLQSELWLQRNRKPHRLELQENNKPLTRQDLLDKNKRVGIRTYGKIHLEEQICHYQESFNKMPNEAVISKKIILEGREVERNPSVDMAQLLYFLMSGRRVDISQIIATEMKNVAESGKEFGAGTISAHPLVYPSFIMGFLIASRVRIPNVVPFVIKTKVNETYMERYCLEKKKKKRQEDQAGKTSSTMNYDDWDLRLLQAFTYIWNQNDYNQRIALSLHDSFHMLHIQPGG</sequence>
<protein>
    <submittedName>
        <fullName evidence="1">Uncharacterized protein</fullName>
    </submittedName>
</protein>
<dbReference type="AlphaFoldDB" id="A0AAV0ZTT5"/>
<name>A0AAV0ZTT5_VICFA</name>
<accession>A0AAV0ZTT5</accession>
<evidence type="ECO:0000313" key="1">
    <source>
        <dbReference type="EMBL" id="CAI8600418.1"/>
    </source>
</evidence>
<keyword evidence="2" id="KW-1185">Reference proteome</keyword>
<evidence type="ECO:0000313" key="2">
    <source>
        <dbReference type="Proteomes" id="UP001157006"/>
    </source>
</evidence>
<reference evidence="1 2" key="1">
    <citation type="submission" date="2023-01" db="EMBL/GenBank/DDBJ databases">
        <authorList>
            <person name="Kreplak J."/>
        </authorList>
    </citation>
    <scope>NUCLEOTIDE SEQUENCE [LARGE SCALE GENOMIC DNA]</scope>
</reference>
<dbReference type="EMBL" id="OX451737">
    <property type="protein sequence ID" value="CAI8600418.1"/>
    <property type="molecule type" value="Genomic_DNA"/>
</dbReference>